<dbReference type="EMBL" id="JAINWA010000001">
    <property type="protein sequence ID" value="MCD1653269.1"/>
    <property type="molecule type" value="Genomic_DNA"/>
</dbReference>
<keyword evidence="1 2" id="KW-0175">Coiled coil</keyword>
<keyword evidence="4" id="KW-0131">Cell cycle</keyword>
<sequence length="158" mass="17570">MLNLDQVRLLENRVEKAVDKIQSLTSENQQLKGQLSGLQSRVLELEGLVNAFKNDQGRIEEGILNALDRLSAFEDSLYSDGETVVETGSEQTLTEETIGEEQQSEPIETFNESGTDILEEEQNSELEESIQADWNDVSVSADEDSMKSPGPDGQMDIF</sequence>
<dbReference type="Gene3D" id="1.20.5.340">
    <property type="match status" value="1"/>
</dbReference>
<protein>
    <submittedName>
        <fullName evidence="4">Cell division protein ZapB</fullName>
    </submittedName>
</protein>
<dbReference type="AlphaFoldDB" id="A0AAE3EGV3"/>
<gene>
    <name evidence="4" type="primary">zapB</name>
    <name evidence="4" type="ORF">K7J14_00920</name>
</gene>
<name>A0AAE3EGV3_9SPIR</name>
<proteinExistence type="predicted"/>
<feature type="compositionally biased region" description="Polar residues" evidence="3">
    <location>
        <begin position="104"/>
        <end position="114"/>
    </location>
</feature>
<keyword evidence="4" id="KW-0132">Cell division</keyword>
<feature type="compositionally biased region" description="Polar residues" evidence="3">
    <location>
        <begin position="86"/>
        <end position="96"/>
    </location>
</feature>
<dbReference type="Pfam" id="PF06005">
    <property type="entry name" value="ZapB"/>
    <property type="match status" value="1"/>
</dbReference>
<dbReference type="GO" id="GO:0043093">
    <property type="term" value="P:FtsZ-dependent cytokinesis"/>
    <property type="evidence" value="ECO:0007669"/>
    <property type="project" value="InterPro"/>
</dbReference>
<evidence type="ECO:0000256" key="1">
    <source>
        <dbReference type="ARBA" id="ARBA00023054"/>
    </source>
</evidence>
<feature type="compositionally biased region" description="Acidic residues" evidence="3">
    <location>
        <begin position="117"/>
        <end position="130"/>
    </location>
</feature>
<evidence type="ECO:0000256" key="2">
    <source>
        <dbReference type="SAM" id="Coils"/>
    </source>
</evidence>
<dbReference type="InterPro" id="IPR009252">
    <property type="entry name" value="Cell_div_ZapB"/>
</dbReference>
<dbReference type="Proteomes" id="UP001198163">
    <property type="component" value="Unassembled WGS sequence"/>
</dbReference>
<evidence type="ECO:0000313" key="5">
    <source>
        <dbReference type="Proteomes" id="UP001198163"/>
    </source>
</evidence>
<dbReference type="GO" id="GO:0005737">
    <property type="term" value="C:cytoplasm"/>
    <property type="evidence" value="ECO:0007669"/>
    <property type="project" value="InterPro"/>
</dbReference>
<keyword evidence="5" id="KW-1185">Reference proteome</keyword>
<dbReference type="GO" id="GO:0090529">
    <property type="term" value="P:cell septum assembly"/>
    <property type="evidence" value="ECO:0007669"/>
    <property type="project" value="InterPro"/>
</dbReference>
<evidence type="ECO:0000256" key="3">
    <source>
        <dbReference type="SAM" id="MobiDB-lite"/>
    </source>
</evidence>
<dbReference type="RefSeq" id="WP_230752185.1">
    <property type="nucleotide sequence ID" value="NZ_JAINWA010000001.1"/>
</dbReference>
<reference evidence="4" key="1">
    <citation type="submission" date="2021-08" db="EMBL/GenBank/DDBJ databases">
        <title>Comparative analyses of Brucepasteria parasyntrophica and Teretinema zuelzerae.</title>
        <authorList>
            <person name="Song Y."/>
            <person name="Brune A."/>
        </authorList>
    </citation>
    <scope>NUCLEOTIDE SEQUENCE</scope>
    <source>
        <strain evidence="4">DSM 1903</strain>
    </source>
</reference>
<evidence type="ECO:0000313" key="4">
    <source>
        <dbReference type="EMBL" id="MCD1653269.1"/>
    </source>
</evidence>
<feature type="coiled-coil region" evidence="2">
    <location>
        <begin position="7"/>
        <end position="48"/>
    </location>
</feature>
<accession>A0AAE3EGV3</accession>
<organism evidence="4 5">
    <name type="scientific">Teretinema zuelzerae</name>
    <dbReference type="NCBI Taxonomy" id="156"/>
    <lineage>
        <taxon>Bacteria</taxon>
        <taxon>Pseudomonadati</taxon>
        <taxon>Spirochaetota</taxon>
        <taxon>Spirochaetia</taxon>
        <taxon>Spirochaetales</taxon>
        <taxon>Treponemataceae</taxon>
        <taxon>Teretinema</taxon>
    </lineage>
</organism>
<comment type="caution">
    <text evidence="4">The sequence shown here is derived from an EMBL/GenBank/DDBJ whole genome shotgun (WGS) entry which is preliminary data.</text>
</comment>
<feature type="region of interest" description="Disordered" evidence="3">
    <location>
        <begin position="85"/>
        <end position="158"/>
    </location>
</feature>